<dbReference type="SUPFAM" id="SSF64376">
    <property type="entry name" value="YlxR-like"/>
    <property type="match status" value="1"/>
</dbReference>
<evidence type="ECO:0000259" key="1">
    <source>
        <dbReference type="Pfam" id="PF04296"/>
    </source>
</evidence>
<dbReference type="Pfam" id="PF04296">
    <property type="entry name" value="YlxR"/>
    <property type="match status" value="1"/>
</dbReference>
<dbReference type="PANTHER" id="PTHR34215">
    <property type="entry name" value="BLL0784 PROTEIN"/>
    <property type="match status" value="1"/>
</dbReference>
<dbReference type="RefSeq" id="WP_060930522.1">
    <property type="nucleotide sequence ID" value="NZ_KQ959776.1"/>
</dbReference>
<comment type="caution">
    <text evidence="2">The sequence shown here is derived from an EMBL/GenBank/DDBJ whole genome shotgun (WGS) entry which is preliminary data.</text>
</comment>
<dbReference type="NCBIfam" id="NF047356">
    <property type="entry name" value="RNA_bind_RnpM"/>
    <property type="match status" value="1"/>
</dbReference>
<dbReference type="InterPro" id="IPR007393">
    <property type="entry name" value="YlxR_dom"/>
</dbReference>
<dbReference type="CDD" id="cd00279">
    <property type="entry name" value="YlxR"/>
    <property type="match status" value="1"/>
</dbReference>
<dbReference type="AlphaFoldDB" id="A0A133ZY85"/>
<organism evidence="2 3">
    <name type="scientific">Lachnoanaerobaculum saburreum</name>
    <dbReference type="NCBI Taxonomy" id="467210"/>
    <lineage>
        <taxon>Bacteria</taxon>
        <taxon>Bacillati</taxon>
        <taxon>Bacillota</taxon>
        <taxon>Clostridia</taxon>
        <taxon>Lachnospirales</taxon>
        <taxon>Lachnospiraceae</taxon>
        <taxon>Lachnoanaerobaculum</taxon>
    </lineage>
</organism>
<name>A0A133ZY85_9FIRM</name>
<proteinExistence type="predicted"/>
<accession>A0A133ZY85</accession>
<protein>
    <recommendedName>
        <fullName evidence="1">YlxR domain-containing protein</fullName>
    </recommendedName>
</protein>
<dbReference type="InterPro" id="IPR037465">
    <property type="entry name" value="YlxR"/>
</dbReference>
<gene>
    <name evidence="2" type="ORF">HMPREF1866_00577</name>
</gene>
<keyword evidence="3" id="KW-1185">Reference proteome</keyword>
<dbReference type="Proteomes" id="UP000070394">
    <property type="component" value="Unassembled WGS sequence"/>
</dbReference>
<evidence type="ECO:0000313" key="3">
    <source>
        <dbReference type="Proteomes" id="UP000070394"/>
    </source>
</evidence>
<sequence>MATILKNKVPQRKCIGCNESKPKKELIRIVKTPEGEMLVDDTGRANGRGAYICNNPECLQKAIKSKGLNRAFKMNVDTDVLIKLSEEMAKLGKR</sequence>
<feature type="domain" description="YlxR" evidence="1">
    <location>
        <begin position="12"/>
        <end position="84"/>
    </location>
</feature>
<dbReference type="STRING" id="467210.HMPREF1866_00577"/>
<dbReference type="EMBL" id="LSDA01000014">
    <property type="protein sequence ID" value="KXB60392.1"/>
    <property type="molecule type" value="Genomic_DNA"/>
</dbReference>
<dbReference type="InterPro" id="IPR035931">
    <property type="entry name" value="YlxR-like_sf"/>
</dbReference>
<dbReference type="Gene3D" id="3.30.1230.10">
    <property type="entry name" value="YlxR-like"/>
    <property type="match status" value="1"/>
</dbReference>
<dbReference type="OrthoDB" id="9813251at2"/>
<dbReference type="PATRIC" id="fig|467210.3.peg.570"/>
<evidence type="ECO:0000313" key="2">
    <source>
        <dbReference type="EMBL" id="KXB60392.1"/>
    </source>
</evidence>
<reference evidence="3" key="1">
    <citation type="submission" date="2016-01" db="EMBL/GenBank/DDBJ databases">
        <authorList>
            <person name="Mitreva M."/>
            <person name="Pepin K.H."/>
            <person name="Mihindukulasuriya K.A."/>
            <person name="Fulton R."/>
            <person name="Fronick C."/>
            <person name="O'Laughlin M."/>
            <person name="Miner T."/>
            <person name="Herter B."/>
            <person name="Rosa B.A."/>
            <person name="Cordes M."/>
            <person name="Tomlinson C."/>
            <person name="Wollam A."/>
            <person name="Palsikar V.B."/>
            <person name="Mardis E.R."/>
            <person name="Wilson R.K."/>
        </authorList>
    </citation>
    <scope>NUCLEOTIDE SEQUENCE [LARGE SCALE GENOMIC DNA]</scope>
    <source>
        <strain evidence="3">DNF00896</strain>
    </source>
</reference>
<dbReference type="PANTHER" id="PTHR34215:SF1">
    <property type="entry name" value="YLXR DOMAIN-CONTAINING PROTEIN"/>
    <property type="match status" value="1"/>
</dbReference>